<gene>
    <name evidence="4" type="ORF">C5167_047642</name>
</gene>
<dbReference type="InterPro" id="IPR036770">
    <property type="entry name" value="Ankyrin_rpt-contain_sf"/>
</dbReference>
<dbReference type="Proteomes" id="UP000316621">
    <property type="component" value="Chromosome 11"/>
</dbReference>
<dbReference type="GO" id="GO:0016020">
    <property type="term" value="C:membrane"/>
    <property type="evidence" value="ECO:0007669"/>
    <property type="project" value="TreeGrafter"/>
</dbReference>
<keyword evidence="5" id="KW-1185">Reference proteome</keyword>
<evidence type="ECO:0000256" key="1">
    <source>
        <dbReference type="SAM" id="MobiDB-lite"/>
    </source>
</evidence>
<feature type="domain" description="PGG" evidence="3">
    <location>
        <begin position="505"/>
        <end position="622"/>
    </location>
</feature>
<evidence type="ECO:0000259" key="3">
    <source>
        <dbReference type="Pfam" id="PF13962"/>
    </source>
</evidence>
<reference evidence="4 5" key="1">
    <citation type="journal article" date="2018" name="Science">
        <title>The opium poppy genome and morphinan production.</title>
        <authorList>
            <person name="Guo L."/>
            <person name="Winzer T."/>
            <person name="Yang X."/>
            <person name="Li Y."/>
            <person name="Ning Z."/>
            <person name="He Z."/>
            <person name="Teodor R."/>
            <person name="Lu Y."/>
            <person name="Bowser T.A."/>
            <person name="Graham I.A."/>
            <person name="Ye K."/>
        </authorList>
    </citation>
    <scope>NUCLEOTIDE SEQUENCE [LARGE SCALE GENOMIC DNA]</scope>
    <source>
        <strain evidence="5">cv. HN1</strain>
        <tissue evidence="4">Leaves</tissue>
    </source>
</reference>
<keyword evidence="2" id="KW-0472">Membrane</keyword>
<dbReference type="PANTHER" id="PTHR24177">
    <property type="entry name" value="CASKIN"/>
    <property type="match status" value="1"/>
</dbReference>
<keyword evidence="2" id="KW-1133">Transmembrane helix</keyword>
<name>A0A4Y7LL85_PAPSO</name>
<dbReference type="Pfam" id="PF12796">
    <property type="entry name" value="Ank_2"/>
    <property type="match status" value="1"/>
</dbReference>
<dbReference type="AlphaFoldDB" id="A0A4Y7LL85"/>
<dbReference type="PANTHER" id="PTHR24177:SF365">
    <property type="entry name" value="ANKYRIN REPEAT-CONTAINING PROTEIN NPR4-LIKE ISOFORM X1"/>
    <property type="match status" value="1"/>
</dbReference>
<dbReference type="Gene3D" id="1.25.40.20">
    <property type="entry name" value="Ankyrin repeat-containing domain"/>
    <property type="match status" value="1"/>
</dbReference>
<dbReference type="SUPFAM" id="SSF48403">
    <property type="entry name" value="Ankyrin repeat"/>
    <property type="match status" value="1"/>
</dbReference>
<dbReference type="EMBL" id="CM010725">
    <property type="protein sequence ID" value="RZC84855.1"/>
    <property type="molecule type" value="Genomic_DNA"/>
</dbReference>
<feature type="compositionally biased region" description="Polar residues" evidence="1">
    <location>
        <begin position="21"/>
        <end position="33"/>
    </location>
</feature>
<feature type="compositionally biased region" description="Polar residues" evidence="1">
    <location>
        <begin position="1"/>
        <end position="12"/>
    </location>
</feature>
<sequence>MSKNKNMASSLSPHELGNPQFPKNAQSRVEASSSNIEMKELLQENCEYHHETTHNESGSWDLNKYMSLYKAAQKGDWLSAKKLFQDDPNAVTAKITNFSEMAIHVAATAGHSEFVEELLKIMPLEALEFKETKDGKTLLHLAAISGITEAGKGIVKVNPRLAHRCNNSGWVPLLSAATHVSSSSSERQKKMVDYLYSVTRDENPSPFNGYLGATLVCTLIKAGFYDIALSLVDQYPDLAIATDKKGVSALEVLSQQPTAFLSGTHVPYFSRLMYKYIQVESPSTCQKRQYVIKGDAEDPPEIPGNHSISKGVIAKFLKASIMTRVLPEEILRGYYNLLKTKQALALVKGILARISQMPNSDISDYFAKFDIIRKFSKSGISEFIMECLQTFPFQTNKQEILKIAVEQRNGDIFRLVYDMNVDQKLLSFQDESGSTILHLAAKIAPLSHLKRFGGEVFQMQEELRWFKVVANIVPEIHKSRRNDKNKTAHEVFREEHKDLMQKAENWAKGTAESSMLVASLVATVVFAAAITVPGGNINDGDDKNNGTPIFILEKAFMVFVVADALAFFSSITSAMMFITVLTSSYTEIDFLMSLPHKIIVNLMALSFSIGAMMVTFSAVLYIILVNRFPTAAIPISLMASMPIILFALLVLPLLLEMVHQTYGTRDATAN</sequence>
<evidence type="ECO:0000313" key="4">
    <source>
        <dbReference type="EMBL" id="RZC84855.1"/>
    </source>
</evidence>
<feature type="transmembrane region" description="Helical" evidence="2">
    <location>
        <begin position="631"/>
        <end position="655"/>
    </location>
</feature>
<dbReference type="Pfam" id="PF13962">
    <property type="entry name" value="PGG"/>
    <property type="match status" value="1"/>
</dbReference>
<evidence type="ECO:0000256" key="2">
    <source>
        <dbReference type="SAM" id="Phobius"/>
    </source>
</evidence>
<feature type="transmembrane region" description="Helical" evidence="2">
    <location>
        <begin position="602"/>
        <end position="625"/>
    </location>
</feature>
<feature type="transmembrane region" description="Helical" evidence="2">
    <location>
        <begin position="555"/>
        <end position="581"/>
    </location>
</feature>
<feature type="transmembrane region" description="Helical" evidence="2">
    <location>
        <begin position="515"/>
        <end position="535"/>
    </location>
</feature>
<evidence type="ECO:0000313" key="5">
    <source>
        <dbReference type="Proteomes" id="UP000316621"/>
    </source>
</evidence>
<dbReference type="Gramene" id="RZC84855">
    <property type="protein sequence ID" value="RZC84855"/>
    <property type="gene ID" value="C5167_047642"/>
</dbReference>
<dbReference type="InterPro" id="IPR026961">
    <property type="entry name" value="PGG_dom"/>
</dbReference>
<accession>A0A4Y7LL85</accession>
<organism evidence="4 5">
    <name type="scientific">Papaver somniferum</name>
    <name type="common">Opium poppy</name>
    <dbReference type="NCBI Taxonomy" id="3469"/>
    <lineage>
        <taxon>Eukaryota</taxon>
        <taxon>Viridiplantae</taxon>
        <taxon>Streptophyta</taxon>
        <taxon>Embryophyta</taxon>
        <taxon>Tracheophyta</taxon>
        <taxon>Spermatophyta</taxon>
        <taxon>Magnoliopsida</taxon>
        <taxon>Ranunculales</taxon>
        <taxon>Papaveraceae</taxon>
        <taxon>Papaveroideae</taxon>
        <taxon>Papaver</taxon>
    </lineage>
</organism>
<protein>
    <recommendedName>
        <fullName evidence="3">PGG domain-containing protein</fullName>
    </recommendedName>
</protein>
<feature type="region of interest" description="Disordered" evidence="1">
    <location>
        <begin position="1"/>
        <end position="33"/>
    </location>
</feature>
<keyword evidence="2" id="KW-0812">Transmembrane</keyword>
<proteinExistence type="predicted"/>
<dbReference type="InterPro" id="IPR002110">
    <property type="entry name" value="Ankyrin_rpt"/>
</dbReference>